<dbReference type="OrthoDB" id="2796825at2759"/>
<dbReference type="KEGG" id="cput:CONPUDRAFT_160817"/>
<keyword evidence="1" id="KW-1133">Transmembrane helix</keyword>
<dbReference type="RefSeq" id="XP_007762878.1">
    <property type="nucleotide sequence ID" value="XM_007764688.1"/>
</dbReference>
<reference evidence="3" key="1">
    <citation type="journal article" date="2012" name="Science">
        <title>The Paleozoic origin of enzymatic lignin decomposition reconstructed from 31 fungal genomes.</title>
        <authorList>
            <person name="Floudas D."/>
            <person name="Binder M."/>
            <person name="Riley R."/>
            <person name="Barry K."/>
            <person name="Blanchette R.A."/>
            <person name="Henrissat B."/>
            <person name="Martinez A.T."/>
            <person name="Otillar R."/>
            <person name="Spatafora J.W."/>
            <person name="Yadav J.S."/>
            <person name="Aerts A."/>
            <person name="Benoit I."/>
            <person name="Boyd A."/>
            <person name="Carlson A."/>
            <person name="Copeland A."/>
            <person name="Coutinho P.M."/>
            <person name="de Vries R.P."/>
            <person name="Ferreira P."/>
            <person name="Findley K."/>
            <person name="Foster B."/>
            <person name="Gaskell J."/>
            <person name="Glotzer D."/>
            <person name="Gorecki P."/>
            <person name="Heitman J."/>
            <person name="Hesse C."/>
            <person name="Hori C."/>
            <person name="Igarashi K."/>
            <person name="Jurgens J.A."/>
            <person name="Kallen N."/>
            <person name="Kersten P."/>
            <person name="Kohler A."/>
            <person name="Kuees U."/>
            <person name="Kumar T.K.A."/>
            <person name="Kuo A."/>
            <person name="LaButti K."/>
            <person name="Larrondo L.F."/>
            <person name="Lindquist E."/>
            <person name="Ling A."/>
            <person name="Lombard V."/>
            <person name="Lucas S."/>
            <person name="Lundell T."/>
            <person name="Martin R."/>
            <person name="McLaughlin D.J."/>
            <person name="Morgenstern I."/>
            <person name="Morin E."/>
            <person name="Murat C."/>
            <person name="Nagy L.G."/>
            <person name="Nolan M."/>
            <person name="Ohm R.A."/>
            <person name="Patyshakuliyeva A."/>
            <person name="Rokas A."/>
            <person name="Ruiz-Duenas F.J."/>
            <person name="Sabat G."/>
            <person name="Salamov A."/>
            <person name="Samejima M."/>
            <person name="Schmutz J."/>
            <person name="Slot J.C."/>
            <person name="St John F."/>
            <person name="Stenlid J."/>
            <person name="Sun H."/>
            <person name="Sun S."/>
            <person name="Syed K."/>
            <person name="Tsang A."/>
            <person name="Wiebenga A."/>
            <person name="Young D."/>
            <person name="Pisabarro A."/>
            <person name="Eastwood D.C."/>
            <person name="Martin F."/>
            <person name="Cullen D."/>
            <person name="Grigoriev I.V."/>
            <person name="Hibbett D.S."/>
        </authorList>
    </citation>
    <scope>NUCLEOTIDE SEQUENCE [LARGE SCALE GENOMIC DNA]</scope>
    <source>
        <strain evidence="3">RWD-64-598 SS2</strain>
    </source>
</reference>
<proteinExistence type="predicted"/>
<keyword evidence="1" id="KW-0472">Membrane</keyword>
<dbReference type="GeneID" id="19204418"/>
<protein>
    <submittedName>
        <fullName evidence="2">Uncharacterized protein</fullName>
    </submittedName>
</protein>
<evidence type="ECO:0000313" key="2">
    <source>
        <dbReference type="EMBL" id="EIW85882.1"/>
    </source>
</evidence>
<organism evidence="2 3">
    <name type="scientific">Coniophora puteana (strain RWD-64-598)</name>
    <name type="common">Brown rot fungus</name>
    <dbReference type="NCBI Taxonomy" id="741705"/>
    <lineage>
        <taxon>Eukaryota</taxon>
        <taxon>Fungi</taxon>
        <taxon>Dikarya</taxon>
        <taxon>Basidiomycota</taxon>
        <taxon>Agaricomycotina</taxon>
        <taxon>Agaricomycetes</taxon>
        <taxon>Agaricomycetidae</taxon>
        <taxon>Boletales</taxon>
        <taxon>Coniophorineae</taxon>
        <taxon>Coniophoraceae</taxon>
        <taxon>Coniophora</taxon>
    </lineage>
</organism>
<feature type="transmembrane region" description="Helical" evidence="1">
    <location>
        <begin position="229"/>
        <end position="252"/>
    </location>
</feature>
<feature type="transmembrane region" description="Helical" evidence="1">
    <location>
        <begin position="186"/>
        <end position="208"/>
    </location>
</feature>
<keyword evidence="3" id="KW-1185">Reference proteome</keyword>
<dbReference type="EMBL" id="JH711573">
    <property type="protein sequence ID" value="EIW85882.1"/>
    <property type="molecule type" value="Genomic_DNA"/>
</dbReference>
<evidence type="ECO:0000256" key="1">
    <source>
        <dbReference type="SAM" id="Phobius"/>
    </source>
</evidence>
<keyword evidence="1" id="KW-0812">Transmembrane</keyword>
<accession>A0A5M3N3A0</accession>
<dbReference type="AlphaFoldDB" id="A0A5M3N3A0"/>
<feature type="transmembrane region" description="Helical" evidence="1">
    <location>
        <begin position="60"/>
        <end position="79"/>
    </location>
</feature>
<feature type="transmembrane region" description="Helical" evidence="1">
    <location>
        <begin position="29"/>
        <end position="48"/>
    </location>
</feature>
<comment type="caution">
    <text evidence="2">The sequence shown here is derived from an EMBL/GenBank/DDBJ whole genome shotgun (WGS) entry which is preliminary data.</text>
</comment>
<feature type="transmembrane region" description="Helical" evidence="1">
    <location>
        <begin position="142"/>
        <end position="166"/>
    </location>
</feature>
<feature type="transmembrane region" description="Helical" evidence="1">
    <location>
        <begin position="258"/>
        <end position="278"/>
    </location>
</feature>
<gene>
    <name evidence="2" type="ORF">CONPUDRAFT_160817</name>
</gene>
<evidence type="ECO:0000313" key="3">
    <source>
        <dbReference type="Proteomes" id="UP000053558"/>
    </source>
</evidence>
<name>A0A5M3N3A0_CONPW</name>
<dbReference type="Proteomes" id="UP000053558">
    <property type="component" value="Unassembled WGS sequence"/>
</dbReference>
<sequence length="333" mass="37112">MATTTLRPETSQELFADSMKLFGSTTVCGIFYGFMTVLAAACIHAFFHCTPCGEPSRLRLTLQVGYVTLLWICGTLYVASMARTVQDGYVALRMQLQSPAEWSDFQLPEFILADASYMVANCLADGLLLWRLRAVWYKSKWYPYLLPCSVLLYLAVVALDFMAVAADSLPGKTFYSADAFKMTIPAFVTSVVFNVFTTSLIAGRLYAFRRWLTQTVGKRFLHPKHFTNITPIILESSALFTVTSAIFTGLYLARHPAYYLMIAVLSQVQIIAPLLVILRISWGIAWEPDVTLCTIAVDGGQVLRRDDHCCVSVVDSPKIAGRESFRDSHANVT</sequence>